<sequence>MEEMEREEKEKDVKPALDNEIYVIPMDHQLFPKIEVSALYYSEKLKVHNLKFFDVATKDVHCCWWDESEGKLASRCEPKPYKCTLLRHDQFFNYNDKKKDVYDSIRPGKTKNDPKVGDLRVLKYAPNIPNTIFCELKFSDDFEGIPNRKSQVQRLGSSSYTRLYKNSLKLSLTEWESLQKLESILPIDSLSHEISTKERKKTKIQCHHFYLLF</sequence>
<evidence type="ECO:0000313" key="2">
    <source>
        <dbReference type="Proteomes" id="UP001516400"/>
    </source>
</evidence>
<proteinExistence type="predicted"/>
<dbReference type="AlphaFoldDB" id="A0ABD2P0Y9"/>
<organism evidence="1 2">
    <name type="scientific">Cryptolaemus montrouzieri</name>
    <dbReference type="NCBI Taxonomy" id="559131"/>
    <lineage>
        <taxon>Eukaryota</taxon>
        <taxon>Metazoa</taxon>
        <taxon>Ecdysozoa</taxon>
        <taxon>Arthropoda</taxon>
        <taxon>Hexapoda</taxon>
        <taxon>Insecta</taxon>
        <taxon>Pterygota</taxon>
        <taxon>Neoptera</taxon>
        <taxon>Endopterygota</taxon>
        <taxon>Coleoptera</taxon>
        <taxon>Polyphaga</taxon>
        <taxon>Cucujiformia</taxon>
        <taxon>Coccinelloidea</taxon>
        <taxon>Coccinellidae</taxon>
        <taxon>Scymninae</taxon>
        <taxon>Scymnini</taxon>
        <taxon>Cryptolaemus</taxon>
    </lineage>
</organism>
<dbReference type="EMBL" id="JABFTP020000165">
    <property type="protein sequence ID" value="KAL3284643.1"/>
    <property type="molecule type" value="Genomic_DNA"/>
</dbReference>
<evidence type="ECO:0000313" key="1">
    <source>
        <dbReference type="EMBL" id="KAL3284643.1"/>
    </source>
</evidence>
<accession>A0ABD2P0Y9</accession>
<comment type="caution">
    <text evidence="1">The sequence shown here is derived from an EMBL/GenBank/DDBJ whole genome shotgun (WGS) entry which is preliminary data.</text>
</comment>
<dbReference type="Proteomes" id="UP001516400">
    <property type="component" value="Unassembled WGS sequence"/>
</dbReference>
<protein>
    <submittedName>
        <fullName evidence="1">Uncharacterized protein</fullName>
    </submittedName>
</protein>
<gene>
    <name evidence="1" type="ORF">HHI36_018797</name>
</gene>
<keyword evidence="2" id="KW-1185">Reference proteome</keyword>
<name>A0ABD2P0Y9_9CUCU</name>
<reference evidence="1 2" key="1">
    <citation type="journal article" date="2021" name="BMC Biol.">
        <title>Horizontally acquired antibacterial genes associated with adaptive radiation of ladybird beetles.</title>
        <authorList>
            <person name="Li H.S."/>
            <person name="Tang X.F."/>
            <person name="Huang Y.H."/>
            <person name="Xu Z.Y."/>
            <person name="Chen M.L."/>
            <person name="Du X.Y."/>
            <person name="Qiu B.Y."/>
            <person name="Chen P.T."/>
            <person name="Zhang W."/>
            <person name="Slipinski A."/>
            <person name="Escalona H.E."/>
            <person name="Waterhouse R.M."/>
            <person name="Zwick A."/>
            <person name="Pang H."/>
        </authorList>
    </citation>
    <scope>NUCLEOTIDE SEQUENCE [LARGE SCALE GENOMIC DNA]</scope>
    <source>
        <strain evidence="1">SYSU2018</strain>
    </source>
</reference>